<dbReference type="GO" id="GO:0000981">
    <property type="term" value="F:DNA-binding transcription factor activity, RNA polymerase II-specific"/>
    <property type="evidence" value="ECO:0007669"/>
    <property type="project" value="TreeGrafter"/>
</dbReference>
<accession>A0A6A6KWA5</accession>
<dbReference type="AlphaFoldDB" id="A0A6A6KWA5"/>
<protein>
    <recommendedName>
        <fullName evidence="6">BHLH domain-containing protein</fullName>
    </recommendedName>
</protein>
<evidence type="ECO:0000256" key="1">
    <source>
        <dbReference type="ARBA" id="ARBA00004123"/>
    </source>
</evidence>
<evidence type="ECO:0008006" key="6">
    <source>
        <dbReference type="Google" id="ProtNLM"/>
    </source>
</evidence>
<dbReference type="CDD" id="cd11393">
    <property type="entry name" value="bHLH_AtbHLH_like"/>
    <property type="match status" value="1"/>
</dbReference>
<dbReference type="GO" id="GO:0000978">
    <property type="term" value="F:RNA polymerase II cis-regulatory region sequence-specific DNA binding"/>
    <property type="evidence" value="ECO:0007669"/>
    <property type="project" value="TreeGrafter"/>
</dbReference>
<sequence>MIQDLGFPWNSNAGCFTNQSAHDLQLVKIKQELSESFPKFTEMLNNPSTVEDSHLSSTSYIKDEEKDMTDLSEKLLLKTISSGFPINGHQFSHAQIYSTAHDCSNLGNSIPRRGNFSQIYPSINISNLNRSTPSISGSFDMNLQALDLLNSTRFSRSFGEPSHDNLGIYKDSISYGLIASSFTTNKISEAKRPSNSLMEPKATQAVTKKSRLESRASCPPFKVRKEKLGDRIAALQQLVAPFGKTDTASSSNGGYWIYKIPSKPGRDIKRTLYEVISEQDQHQNYASSK</sequence>
<dbReference type="GO" id="GO:0005634">
    <property type="term" value="C:nucleus"/>
    <property type="evidence" value="ECO:0007669"/>
    <property type="project" value="UniProtKB-SubCell"/>
</dbReference>
<comment type="caution">
    <text evidence="4">The sequence shown here is derived from an EMBL/GenBank/DDBJ whole genome shotgun (WGS) entry which is preliminary data.</text>
</comment>
<dbReference type="InterPro" id="IPR045843">
    <property type="entry name" value="IND-like"/>
</dbReference>
<evidence type="ECO:0000313" key="4">
    <source>
        <dbReference type="EMBL" id="KAF2293302.1"/>
    </source>
</evidence>
<keyword evidence="2" id="KW-0238">DNA-binding</keyword>
<dbReference type="PANTHER" id="PTHR16223">
    <property type="entry name" value="TRANSCRIPTION FACTOR BHLH83-RELATED"/>
    <property type="match status" value="1"/>
</dbReference>
<organism evidence="4 5">
    <name type="scientific">Hevea brasiliensis</name>
    <name type="common">Para rubber tree</name>
    <name type="synonym">Siphonia brasiliensis</name>
    <dbReference type="NCBI Taxonomy" id="3981"/>
    <lineage>
        <taxon>Eukaryota</taxon>
        <taxon>Viridiplantae</taxon>
        <taxon>Streptophyta</taxon>
        <taxon>Embryophyta</taxon>
        <taxon>Tracheophyta</taxon>
        <taxon>Spermatophyta</taxon>
        <taxon>Magnoliopsida</taxon>
        <taxon>eudicotyledons</taxon>
        <taxon>Gunneridae</taxon>
        <taxon>Pentapetalae</taxon>
        <taxon>rosids</taxon>
        <taxon>fabids</taxon>
        <taxon>Malpighiales</taxon>
        <taxon>Euphorbiaceae</taxon>
        <taxon>Crotonoideae</taxon>
        <taxon>Micrandreae</taxon>
        <taxon>Hevea</taxon>
    </lineage>
</organism>
<name>A0A6A6KWA5_HEVBR</name>
<evidence type="ECO:0000256" key="3">
    <source>
        <dbReference type="ARBA" id="ARBA00023242"/>
    </source>
</evidence>
<dbReference type="EMBL" id="JAAGAX010000013">
    <property type="protein sequence ID" value="KAF2293302.1"/>
    <property type="molecule type" value="Genomic_DNA"/>
</dbReference>
<reference evidence="4 5" key="1">
    <citation type="journal article" date="2020" name="Mol. Plant">
        <title>The Chromosome-Based Rubber Tree Genome Provides New Insights into Spurge Genome Evolution and Rubber Biosynthesis.</title>
        <authorList>
            <person name="Liu J."/>
            <person name="Shi C."/>
            <person name="Shi C.C."/>
            <person name="Li W."/>
            <person name="Zhang Q.J."/>
            <person name="Zhang Y."/>
            <person name="Li K."/>
            <person name="Lu H.F."/>
            <person name="Shi C."/>
            <person name="Zhu S.T."/>
            <person name="Xiao Z.Y."/>
            <person name="Nan H."/>
            <person name="Yue Y."/>
            <person name="Zhu X.G."/>
            <person name="Wu Y."/>
            <person name="Hong X.N."/>
            <person name="Fan G.Y."/>
            <person name="Tong Y."/>
            <person name="Zhang D."/>
            <person name="Mao C.L."/>
            <person name="Liu Y.L."/>
            <person name="Hao S.J."/>
            <person name="Liu W.Q."/>
            <person name="Lv M.Q."/>
            <person name="Zhang H.B."/>
            <person name="Liu Y."/>
            <person name="Hu-Tang G.R."/>
            <person name="Wang J.P."/>
            <person name="Wang J.H."/>
            <person name="Sun Y.H."/>
            <person name="Ni S.B."/>
            <person name="Chen W.B."/>
            <person name="Zhang X.C."/>
            <person name="Jiao Y.N."/>
            <person name="Eichler E.E."/>
            <person name="Li G.H."/>
            <person name="Liu X."/>
            <person name="Gao L.Z."/>
        </authorList>
    </citation>
    <scope>NUCLEOTIDE SEQUENCE [LARGE SCALE GENOMIC DNA]</scope>
    <source>
        <strain evidence="5">cv. GT1</strain>
        <tissue evidence="4">Leaf</tissue>
    </source>
</reference>
<evidence type="ECO:0000256" key="2">
    <source>
        <dbReference type="ARBA" id="ARBA00023125"/>
    </source>
</evidence>
<dbReference type="Proteomes" id="UP000467840">
    <property type="component" value="Chromosome 7"/>
</dbReference>
<proteinExistence type="predicted"/>
<gene>
    <name evidence="4" type="ORF">GH714_000013</name>
</gene>
<dbReference type="InterPro" id="IPR045239">
    <property type="entry name" value="bHLH95_bHLH"/>
</dbReference>
<evidence type="ECO:0000313" key="5">
    <source>
        <dbReference type="Proteomes" id="UP000467840"/>
    </source>
</evidence>
<dbReference type="PANTHER" id="PTHR16223:SF56">
    <property type="entry name" value="TRANSCRIPTION FACTOR BHLH110"/>
    <property type="match status" value="1"/>
</dbReference>
<keyword evidence="5" id="KW-1185">Reference proteome</keyword>
<comment type="subcellular location">
    <subcellularLocation>
        <location evidence="1">Nucleus</location>
    </subcellularLocation>
</comment>
<keyword evidence="3" id="KW-0539">Nucleus</keyword>